<sequence length="109" mass="11627">MFGFISSAALRVQALELADAFDRDCQPPQRAAAKAASEKTAVRALEKLCAATAAYARERKLGLLGRARLARALQSELRRRGYPQDLVGKLTSAVTVNALVSPGRKDSGA</sequence>
<evidence type="ECO:0000313" key="1">
    <source>
        <dbReference type="EMBL" id="OIR07175.1"/>
    </source>
</evidence>
<gene>
    <name evidence="1" type="ORF">GALL_107640</name>
</gene>
<protein>
    <submittedName>
        <fullName evidence="1">Uncharacterized protein</fullName>
    </submittedName>
</protein>
<proteinExistence type="predicted"/>
<dbReference type="AlphaFoldDB" id="A0A1J5SFI4"/>
<reference evidence="1" key="1">
    <citation type="submission" date="2016-10" db="EMBL/GenBank/DDBJ databases">
        <title>Sequence of Gallionella enrichment culture.</title>
        <authorList>
            <person name="Poehlein A."/>
            <person name="Muehling M."/>
            <person name="Daniel R."/>
        </authorList>
    </citation>
    <scope>NUCLEOTIDE SEQUENCE</scope>
</reference>
<name>A0A1J5SFI4_9ZZZZ</name>
<organism evidence="1">
    <name type="scientific">mine drainage metagenome</name>
    <dbReference type="NCBI Taxonomy" id="410659"/>
    <lineage>
        <taxon>unclassified sequences</taxon>
        <taxon>metagenomes</taxon>
        <taxon>ecological metagenomes</taxon>
    </lineage>
</organism>
<dbReference type="EMBL" id="MLJW01000039">
    <property type="protein sequence ID" value="OIR07175.1"/>
    <property type="molecule type" value="Genomic_DNA"/>
</dbReference>
<accession>A0A1J5SFI4</accession>
<comment type="caution">
    <text evidence="1">The sequence shown here is derived from an EMBL/GenBank/DDBJ whole genome shotgun (WGS) entry which is preliminary data.</text>
</comment>